<dbReference type="GO" id="GO:0005975">
    <property type="term" value="P:carbohydrate metabolic process"/>
    <property type="evidence" value="ECO:0007669"/>
    <property type="project" value="InterPro"/>
</dbReference>
<evidence type="ECO:0000256" key="3">
    <source>
        <dbReference type="ARBA" id="ARBA00022679"/>
    </source>
</evidence>
<feature type="region of interest" description="Disordered" evidence="7">
    <location>
        <begin position="162"/>
        <end position="204"/>
    </location>
</feature>
<evidence type="ECO:0000256" key="4">
    <source>
        <dbReference type="ARBA" id="ARBA00022741"/>
    </source>
</evidence>
<dbReference type="InterPro" id="IPR057929">
    <property type="entry name" value="RamC_N"/>
</dbReference>
<dbReference type="Gene3D" id="1.10.510.10">
    <property type="entry name" value="Transferase(Phosphotransferase) domain 1"/>
    <property type="match status" value="1"/>
</dbReference>
<dbReference type="Gene3D" id="3.30.200.20">
    <property type="entry name" value="Phosphorylase Kinase, domain 1"/>
    <property type="match status" value="1"/>
</dbReference>
<dbReference type="SUPFAM" id="SSF158745">
    <property type="entry name" value="LanC-like"/>
    <property type="match status" value="1"/>
</dbReference>
<dbReference type="Gene3D" id="1.50.10.10">
    <property type="match status" value="1"/>
</dbReference>
<gene>
    <name evidence="9" type="ORF">CLV72_102350</name>
</gene>
<evidence type="ECO:0000256" key="1">
    <source>
        <dbReference type="ARBA" id="ARBA00012513"/>
    </source>
</evidence>
<dbReference type="GO" id="GO:0031179">
    <property type="term" value="P:peptide modification"/>
    <property type="evidence" value="ECO:0007669"/>
    <property type="project" value="InterPro"/>
</dbReference>
<keyword evidence="10" id="KW-1185">Reference proteome</keyword>
<keyword evidence="4" id="KW-0547">Nucleotide-binding</keyword>
<keyword evidence="2 9" id="KW-0723">Serine/threonine-protein kinase</keyword>
<organism evidence="9 10">
    <name type="scientific">Allonocardiopsis opalescens</name>
    <dbReference type="NCBI Taxonomy" id="1144618"/>
    <lineage>
        <taxon>Bacteria</taxon>
        <taxon>Bacillati</taxon>
        <taxon>Actinomycetota</taxon>
        <taxon>Actinomycetes</taxon>
        <taxon>Streptosporangiales</taxon>
        <taxon>Allonocardiopsis</taxon>
    </lineage>
</organism>
<dbReference type="InterPro" id="IPR011009">
    <property type="entry name" value="Kinase-like_dom_sf"/>
</dbReference>
<dbReference type="NCBIfam" id="NF038150">
    <property type="entry name" value="lanthi_synth_IV"/>
    <property type="match status" value="1"/>
</dbReference>
<dbReference type="PROSITE" id="PS50011">
    <property type="entry name" value="PROTEIN_KINASE_DOM"/>
    <property type="match status" value="1"/>
</dbReference>
<proteinExistence type="predicted"/>
<name>A0A2T0QA14_9ACTN</name>
<evidence type="ECO:0000259" key="8">
    <source>
        <dbReference type="PROSITE" id="PS50011"/>
    </source>
</evidence>
<dbReference type="AlphaFoldDB" id="A0A2T0QA14"/>
<dbReference type="RefSeq" id="WP_106242619.1">
    <property type="nucleotide sequence ID" value="NZ_PVZC01000002.1"/>
</dbReference>
<reference evidence="9 10" key="1">
    <citation type="submission" date="2018-03" db="EMBL/GenBank/DDBJ databases">
        <title>Genomic Encyclopedia of Archaeal and Bacterial Type Strains, Phase II (KMG-II): from individual species to whole genera.</title>
        <authorList>
            <person name="Goeker M."/>
        </authorList>
    </citation>
    <scope>NUCLEOTIDE SEQUENCE [LARGE SCALE GENOMIC DNA]</scope>
    <source>
        <strain evidence="9 10">DSM 45601</strain>
    </source>
</reference>
<dbReference type="InterPro" id="IPR000719">
    <property type="entry name" value="Prot_kinase_dom"/>
</dbReference>
<keyword evidence="3" id="KW-0808">Transferase</keyword>
<keyword evidence="6" id="KW-0067">ATP-binding</keyword>
<dbReference type="OrthoDB" id="1492512at2"/>
<keyword evidence="5 9" id="KW-0418">Kinase</keyword>
<dbReference type="GO" id="GO:0004674">
    <property type="term" value="F:protein serine/threonine kinase activity"/>
    <property type="evidence" value="ECO:0007669"/>
    <property type="project" value="UniProtKB-KW"/>
</dbReference>
<dbReference type="SUPFAM" id="SSF56112">
    <property type="entry name" value="Protein kinase-like (PK-like)"/>
    <property type="match status" value="1"/>
</dbReference>
<comment type="caution">
    <text evidence="9">The sequence shown here is derived from an EMBL/GenBank/DDBJ whole genome shotgun (WGS) entry which is preliminary data.</text>
</comment>
<dbReference type="EMBL" id="PVZC01000002">
    <property type="protein sequence ID" value="PRY00718.1"/>
    <property type="molecule type" value="Genomic_DNA"/>
</dbReference>
<dbReference type="SMART" id="SM01260">
    <property type="entry name" value="LANC_like"/>
    <property type="match status" value="1"/>
</dbReference>
<dbReference type="Pfam" id="PF00069">
    <property type="entry name" value="Pkinase"/>
    <property type="match status" value="1"/>
</dbReference>
<dbReference type="Proteomes" id="UP000237846">
    <property type="component" value="Unassembled WGS sequence"/>
</dbReference>
<dbReference type="Pfam" id="PF05147">
    <property type="entry name" value="LANC_like"/>
    <property type="match status" value="1"/>
</dbReference>
<evidence type="ECO:0000256" key="5">
    <source>
        <dbReference type="ARBA" id="ARBA00022777"/>
    </source>
</evidence>
<dbReference type="GO" id="GO:0005524">
    <property type="term" value="F:ATP binding"/>
    <property type="evidence" value="ECO:0007669"/>
    <property type="project" value="UniProtKB-KW"/>
</dbReference>
<evidence type="ECO:0000256" key="2">
    <source>
        <dbReference type="ARBA" id="ARBA00022527"/>
    </source>
</evidence>
<dbReference type="SMART" id="SM00220">
    <property type="entry name" value="S_TKc"/>
    <property type="match status" value="1"/>
</dbReference>
<dbReference type="InterPro" id="IPR012341">
    <property type="entry name" value="6hp_glycosidase-like_sf"/>
</dbReference>
<evidence type="ECO:0000313" key="9">
    <source>
        <dbReference type="EMBL" id="PRY00718.1"/>
    </source>
</evidence>
<evidence type="ECO:0000256" key="6">
    <source>
        <dbReference type="ARBA" id="ARBA00022840"/>
    </source>
</evidence>
<evidence type="ECO:0000313" key="10">
    <source>
        <dbReference type="Proteomes" id="UP000237846"/>
    </source>
</evidence>
<dbReference type="EC" id="2.7.11.1" evidence="1"/>
<dbReference type="PANTHER" id="PTHR43289">
    <property type="entry name" value="MITOGEN-ACTIVATED PROTEIN KINASE KINASE KINASE 20-RELATED"/>
    <property type="match status" value="1"/>
</dbReference>
<feature type="domain" description="Protein kinase" evidence="8">
    <location>
        <begin position="213"/>
        <end position="469"/>
    </location>
</feature>
<dbReference type="InterPro" id="IPR007822">
    <property type="entry name" value="LANC-like"/>
</dbReference>
<accession>A0A2T0QA14</accession>
<sequence length="894" mass="92799">MADGTVLALVRERAREYGRVVTDRGRWAEVLAPGLDLPPQGWKIHISARPSTLGATVERVLPLLLEAPCRFEFARDVQAMVEINSSRSGIGGVGKAVTVYPDPEHFAGLAGKLAAELVGLEGPRVDGDRRVRPDAPVYYRYAPFRPGYAAGAAGDFESVVRGPDGRPHPAAPTAGYHPPTWSPDPLTGALPPPPGPDGDARQGPAELLLGGRYAVPSALQRRATGGVYRGTDQVTGAAVVVKEARAHTEEDRSGRRDARTRLREERRVLEALAGLDGVPQVLDHFRHGPDEFLVTTDAGPCDLRVDVIERGPYTTAERDLAGLAARLLAVVDAVHGRGVVIGDLAPKNVVVGDGGRLTLVDFELGHGAGQRFHGWTPGYSSPAQERGEPTGVADDYYSLGATLFYAATGMAPLTRPTRRVPDDGRMAATLRAQHPGPHPVRDLIPELVADDPARRCAAVRALRERRPAVPAPRGAPRYTVAAGSVPALLHGALEQAHTAARALLEGGDRGPAGFPSPVNLYRGGAGIGMELLRHGDPASRRLAEALAYWAAGFLTLAEAPPGLWTGQAGAAVFLAAAARALEPPGLDRSVRALARSAPEAAPGADLAGGAAGIGLGQLLLWHHTGDGTRLGLAARCARRLVEAAPGEEGAGPDGEPPPGRALGLAHGLAGAAHVLALYQRAAAAHPDAVAADGPEAEPLDAAVDARFAALADRLPELLDAAARPAARPAAASLCQGLAGIGTVLLRAPGPRAEEYRRLAAAAADACHAHAPRMPGTSQCCGLAGIGELLLDVAEHTGDGAYRDRARDVAGLMLTRSDGTPRAPVFLDQTRRPGGGWATGATGVLAFLRRLDRPGEPRQWLGDELRAALPAPARGAVPAPRAAALEGARGGASGG</sequence>
<dbReference type="PANTHER" id="PTHR43289:SF6">
    <property type="entry name" value="SERINE_THREONINE-PROTEIN KINASE NEKL-3"/>
    <property type="match status" value="1"/>
</dbReference>
<evidence type="ECO:0000256" key="7">
    <source>
        <dbReference type="SAM" id="MobiDB-lite"/>
    </source>
</evidence>
<protein>
    <recommendedName>
        <fullName evidence="1">non-specific serine/threonine protein kinase</fullName>
        <ecNumber evidence="1">2.7.11.1</ecNumber>
    </recommendedName>
</protein>
<dbReference type="Pfam" id="PF25816">
    <property type="entry name" value="RamC_N"/>
    <property type="match status" value="1"/>
</dbReference>